<protein>
    <submittedName>
        <fullName evidence="2">Uncharacterized protein</fullName>
    </submittedName>
</protein>
<feature type="compositionally biased region" description="Polar residues" evidence="1">
    <location>
        <begin position="270"/>
        <end position="296"/>
    </location>
</feature>
<reference evidence="2 3" key="1">
    <citation type="journal article" date="2017" name="Gigascience">
        <title>Draft genome of the honey bee ectoparasitic mite, Tropilaelaps mercedesae, is shaped by the parasitic life history.</title>
        <authorList>
            <person name="Dong X."/>
            <person name="Armstrong S.D."/>
            <person name="Xia D."/>
            <person name="Makepeace B.L."/>
            <person name="Darby A.C."/>
            <person name="Kadowaki T."/>
        </authorList>
    </citation>
    <scope>NUCLEOTIDE SEQUENCE [LARGE SCALE GENOMIC DNA]</scope>
    <source>
        <strain evidence="2">Wuxi-XJTLU</strain>
    </source>
</reference>
<feature type="region of interest" description="Disordered" evidence="1">
    <location>
        <begin position="403"/>
        <end position="488"/>
    </location>
</feature>
<gene>
    <name evidence="2" type="ORF">BIW11_01453</name>
</gene>
<feature type="compositionally biased region" description="Polar residues" evidence="1">
    <location>
        <begin position="443"/>
        <end position="452"/>
    </location>
</feature>
<dbReference type="EMBL" id="MNPL01013949">
    <property type="protein sequence ID" value="OQR71648.1"/>
    <property type="molecule type" value="Genomic_DNA"/>
</dbReference>
<dbReference type="AlphaFoldDB" id="A0A1V9XE67"/>
<feature type="compositionally biased region" description="Basic and acidic residues" evidence="1">
    <location>
        <begin position="297"/>
        <end position="309"/>
    </location>
</feature>
<keyword evidence="3" id="KW-1185">Reference proteome</keyword>
<feature type="compositionally biased region" description="Polar residues" evidence="1">
    <location>
        <begin position="422"/>
        <end position="433"/>
    </location>
</feature>
<evidence type="ECO:0000313" key="2">
    <source>
        <dbReference type="EMBL" id="OQR71648.1"/>
    </source>
</evidence>
<name>A0A1V9XE67_9ACAR</name>
<evidence type="ECO:0000313" key="3">
    <source>
        <dbReference type="Proteomes" id="UP000192247"/>
    </source>
</evidence>
<accession>A0A1V9XE67</accession>
<feature type="compositionally biased region" description="Polar residues" evidence="1">
    <location>
        <begin position="241"/>
        <end position="258"/>
    </location>
</feature>
<proteinExistence type="predicted"/>
<evidence type="ECO:0000256" key="1">
    <source>
        <dbReference type="SAM" id="MobiDB-lite"/>
    </source>
</evidence>
<organism evidence="2 3">
    <name type="scientific">Tropilaelaps mercedesae</name>
    <dbReference type="NCBI Taxonomy" id="418985"/>
    <lineage>
        <taxon>Eukaryota</taxon>
        <taxon>Metazoa</taxon>
        <taxon>Ecdysozoa</taxon>
        <taxon>Arthropoda</taxon>
        <taxon>Chelicerata</taxon>
        <taxon>Arachnida</taxon>
        <taxon>Acari</taxon>
        <taxon>Parasitiformes</taxon>
        <taxon>Mesostigmata</taxon>
        <taxon>Gamasina</taxon>
        <taxon>Dermanyssoidea</taxon>
        <taxon>Laelapidae</taxon>
        <taxon>Tropilaelaps</taxon>
    </lineage>
</organism>
<dbReference type="OrthoDB" id="10453840at2759"/>
<feature type="region of interest" description="Disordered" evidence="1">
    <location>
        <begin position="237"/>
        <end position="324"/>
    </location>
</feature>
<comment type="caution">
    <text evidence="2">The sequence shown here is derived from an EMBL/GenBank/DDBJ whole genome shotgun (WGS) entry which is preliminary data.</text>
</comment>
<sequence length="524" mass="56968">MSSSSTAAGPSRRANIIRLVPQTSGFADAFRKLVSRALCVQLPTPEWTVGYYKNPLNPVDKVLVFSSSATSPVKCLIVREDMSCVETVGGFRRDRVALERVMSSLHLERILQGLHSAAAQTKQVERVELPSDALIEQKKTVQRFRTRLRVHLCRAKQSLKKAQQQNVDVEMADMQLPSADNENTATADGPVEERVRHNDVWIAFEHGGTRYSILLDKLYQLPPPIFQGAMRVMAGPATGPIQASGSPIRTAQESTSGSCLEKRRKLDVSPSDQEQMLSTMPQPISSGSYTYGTSNRTSEKSTTIEDRHGPHGTTPSSTCMASPHSFGGILLRDSHAESSGPVQQTHFINEHTMVLQIEQVLNDGRLETRKIYVNGAPDALTIFQEGGAPLPRHLQDAIQQLLTNPNGPVTQPQQQPPYLPPSATSLSCSQASTADADDAGTRDVTTLSTDPEFTTRMEDDDEVTEQRCGSNSPTGVDAPPQIAEEGATSVQTSVVVDLGDGLPSEHAGLPLEAMQLQIDAEEQL</sequence>
<dbReference type="Proteomes" id="UP000192247">
    <property type="component" value="Unassembled WGS sequence"/>
</dbReference>
<dbReference type="InParanoid" id="A0A1V9XE67"/>